<dbReference type="EMBL" id="JAVBVO010000003">
    <property type="protein sequence ID" value="MDZ5758714.1"/>
    <property type="molecule type" value="Genomic_DNA"/>
</dbReference>
<dbReference type="PANTHER" id="PTHR35372:SF2">
    <property type="entry name" value="SF3 HELICASE DOMAIN-CONTAINING PROTEIN"/>
    <property type="match status" value="1"/>
</dbReference>
<dbReference type="InterPro" id="IPR027417">
    <property type="entry name" value="P-loop_NTPase"/>
</dbReference>
<dbReference type="SUPFAM" id="SSF52540">
    <property type="entry name" value="P-loop containing nucleoside triphosphate hydrolases"/>
    <property type="match status" value="1"/>
</dbReference>
<dbReference type="InterPro" id="IPR014015">
    <property type="entry name" value="Helicase_SF3_DNA-vir"/>
</dbReference>
<dbReference type="PANTHER" id="PTHR35372">
    <property type="entry name" value="ATP BINDING PROTEIN-RELATED"/>
    <property type="match status" value="1"/>
</dbReference>
<keyword evidence="1" id="KW-0547">Nucleotide-binding</keyword>
<dbReference type="InterPro" id="IPR051620">
    <property type="entry name" value="ORF904-like_C"/>
</dbReference>
<accession>A0AAW9K3C2</accession>
<evidence type="ECO:0000313" key="7">
    <source>
        <dbReference type="Proteomes" id="UP001290462"/>
    </source>
</evidence>
<keyword evidence="4" id="KW-0067">ATP-binding</keyword>
<dbReference type="InterPro" id="IPR045455">
    <property type="entry name" value="NrS-1_pol-like_helicase"/>
</dbReference>
<reference evidence="6" key="1">
    <citation type="submission" date="2023-08" db="EMBL/GenBank/DDBJ databases">
        <title>Genomic characterization of piscicolin 126 produced by Carnobacterium maltaromaticum CM22 strain isolated from salmon (Salmo salar).</title>
        <authorList>
            <person name="Gonzalez-Gragera E."/>
            <person name="Garcia-Lopez J.D."/>
            <person name="Teso-Perez C."/>
            <person name="Gimenez-Hernandez I."/>
            <person name="Peralta-Sanchez J.M."/>
            <person name="Valdivia E."/>
            <person name="Montalban-Lopez M."/>
            <person name="Martin-Platero A.M."/>
            <person name="Banos A."/>
            <person name="Martinez-Bueno M."/>
        </authorList>
    </citation>
    <scope>NUCLEOTIDE SEQUENCE</scope>
    <source>
        <strain evidence="6">CM22</strain>
    </source>
</reference>
<evidence type="ECO:0000256" key="1">
    <source>
        <dbReference type="ARBA" id="ARBA00022741"/>
    </source>
</evidence>
<dbReference type="InterPro" id="IPR004968">
    <property type="entry name" value="DNA_primase/NTPase_C"/>
</dbReference>
<dbReference type="GO" id="GO:0016787">
    <property type="term" value="F:hydrolase activity"/>
    <property type="evidence" value="ECO:0007669"/>
    <property type="project" value="UniProtKB-KW"/>
</dbReference>
<feature type="domain" description="SF3 helicase" evidence="5">
    <location>
        <begin position="349"/>
        <end position="503"/>
    </location>
</feature>
<dbReference type="GO" id="GO:0005524">
    <property type="term" value="F:ATP binding"/>
    <property type="evidence" value="ECO:0007669"/>
    <property type="project" value="UniProtKB-KW"/>
</dbReference>
<dbReference type="AlphaFoldDB" id="A0AAW9K3C2"/>
<evidence type="ECO:0000256" key="3">
    <source>
        <dbReference type="ARBA" id="ARBA00022806"/>
    </source>
</evidence>
<proteinExistence type="predicted"/>
<organism evidence="6 7">
    <name type="scientific">Carnobacterium maltaromaticum</name>
    <name type="common">Carnobacterium piscicola</name>
    <dbReference type="NCBI Taxonomy" id="2751"/>
    <lineage>
        <taxon>Bacteria</taxon>
        <taxon>Bacillati</taxon>
        <taxon>Bacillota</taxon>
        <taxon>Bacilli</taxon>
        <taxon>Lactobacillales</taxon>
        <taxon>Carnobacteriaceae</taxon>
        <taxon>Carnobacterium</taxon>
    </lineage>
</organism>
<dbReference type="Pfam" id="PF03288">
    <property type="entry name" value="Pox_D5"/>
    <property type="match status" value="1"/>
</dbReference>
<dbReference type="GO" id="GO:0004386">
    <property type="term" value="F:helicase activity"/>
    <property type="evidence" value="ECO:0007669"/>
    <property type="project" value="UniProtKB-KW"/>
</dbReference>
<dbReference type="PROSITE" id="PS51206">
    <property type="entry name" value="SF3_HELICASE_1"/>
    <property type="match status" value="1"/>
</dbReference>
<evidence type="ECO:0000313" key="6">
    <source>
        <dbReference type="EMBL" id="MDZ5758714.1"/>
    </source>
</evidence>
<sequence length="622" mass="70830">MLNFIKLHPGKKAPNQKSLDDYYTDVSKLDDAAVLLNNETVVVDFDEFPEIGREIANQYPTFTVETEKGIHLYYKKPQQINGHPVVIKNWSGKKTAHITNVGCMVDYKTGNKATVTIKRNGVMRKINGTFEMWNDLPLLPVELFPHKLKTVLSDLGEGGRNTALFTHLLAVREMYEVDADTLTRIATFVNDFVFKESLKSSEISALINSVLDKEVREKLFLNPKDMIMTSEALAEELEIKIFNGSIFHKESNYWINDKNKLLRAIDKRIKLLPAKHKNLIDLLPIKGELVEKTEFPIQFRNNFMLDGHEIIPMSSKEFTPFMLDVDYNPDVYDKTVDDFLSFLVSNKKDLRLIVEELLGHILMTKGFPHKVFFLIGQTAANGKSTFLEMINSFVGDLGLNLALEQFNDQTSVMEMEGKLVNVGDDIDSGYMEKSMNFKTLASGNTIMVRPIYSKPYKLKNKATLIFTANEMPTFKDKTGGIARRIVVIPCENKVKKSDPKIDEKLASDNAKSYILNVALKAMERIANNGGQLSNSETVNQFTEEYFVESDSIIGFLVSEGVNEDMTTKATYEEYMKYCDALGSKPFSHTKFTQRLKSKGYDVVQRKMMGQKYKIYKLMEESE</sequence>
<gene>
    <name evidence="6" type="ORF">RAK27_08620</name>
</gene>
<dbReference type="InterPro" id="IPR006500">
    <property type="entry name" value="Helicase_put_C_phage/plasmid"/>
</dbReference>
<dbReference type="Proteomes" id="UP001290462">
    <property type="component" value="Unassembled WGS sequence"/>
</dbReference>
<dbReference type="RefSeq" id="WP_322808882.1">
    <property type="nucleotide sequence ID" value="NZ_JAVBVO010000003.1"/>
</dbReference>
<comment type="caution">
    <text evidence="6">The sequence shown here is derived from an EMBL/GenBank/DDBJ whole genome shotgun (WGS) entry which is preliminary data.</text>
</comment>
<name>A0AAW9K3C2_CARML</name>
<evidence type="ECO:0000256" key="2">
    <source>
        <dbReference type="ARBA" id="ARBA00022801"/>
    </source>
</evidence>
<dbReference type="Pfam" id="PF19263">
    <property type="entry name" value="DUF5906"/>
    <property type="match status" value="1"/>
</dbReference>
<protein>
    <submittedName>
        <fullName evidence="6">Phage/plasmid primase, P4 family</fullName>
    </submittedName>
</protein>
<evidence type="ECO:0000259" key="5">
    <source>
        <dbReference type="PROSITE" id="PS51206"/>
    </source>
</evidence>
<dbReference type="Gene3D" id="3.40.50.300">
    <property type="entry name" value="P-loop containing nucleotide triphosphate hydrolases"/>
    <property type="match status" value="1"/>
</dbReference>
<keyword evidence="3" id="KW-0347">Helicase</keyword>
<evidence type="ECO:0000256" key="4">
    <source>
        <dbReference type="ARBA" id="ARBA00022840"/>
    </source>
</evidence>
<keyword evidence="2" id="KW-0378">Hydrolase</keyword>
<dbReference type="NCBIfam" id="TIGR01613">
    <property type="entry name" value="primase_Cterm"/>
    <property type="match status" value="1"/>
</dbReference>